<evidence type="ECO:0000313" key="3">
    <source>
        <dbReference type="EMBL" id="GIY31630.1"/>
    </source>
</evidence>
<evidence type="ECO:0000256" key="2">
    <source>
        <dbReference type="SAM" id="Phobius"/>
    </source>
</evidence>
<keyword evidence="2" id="KW-0472">Membrane</keyword>
<comment type="caution">
    <text evidence="3">The sequence shown here is derived from an EMBL/GenBank/DDBJ whole genome shotgun (WGS) entry which is preliminary data.</text>
</comment>
<feature type="region of interest" description="Disordered" evidence="1">
    <location>
        <begin position="61"/>
        <end position="80"/>
    </location>
</feature>
<accession>A0AAV4SD75</accession>
<protein>
    <submittedName>
        <fullName evidence="3">Uncharacterized protein</fullName>
    </submittedName>
</protein>
<evidence type="ECO:0000313" key="4">
    <source>
        <dbReference type="Proteomes" id="UP001054945"/>
    </source>
</evidence>
<dbReference type="Proteomes" id="UP001054945">
    <property type="component" value="Unassembled WGS sequence"/>
</dbReference>
<keyword evidence="2" id="KW-0812">Transmembrane</keyword>
<evidence type="ECO:0000256" key="1">
    <source>
        <dbReference type="SAM" id="MobiDB-lite"/>
    </source>
</evidence>
<dbReference type="EMBL" id="BPLR01009402">
    <property type="protein sequence ID" value="GIY31630.1"/>
    <property type="molecule type" value="Genomic_DNA"/>
</dbReference>
<name>A0AAV4SD75_CAEEX</name>
<organism evidence="3 4">
    <name type="scientific">Caerostris extrusa</name>
    <name type="common">Bark spider</name>
    <name type="synonym">Caerostris bankana</name>
    <dbReference type="NCBI Taxonomy" id="172846"/>
    <lineage>
        <taxon>Eukaryota</taxon>
        <taxon>Metazoa</taxon>
        <taxon>Ecdysozoa</taxon>
        <taxon>Arthropoda</taxon>
        <taxon>Chelicerata</taxon>
        <taxon>Arachnida</taxon>
        <taxon>Araneae</taxon>
        <taxon>Araneomorphae</taxon>
        <taxon>Entelegynae</taxon>
        <taxon>Araneoidea</taxon>
        <taxon>Araneidae</taxon>
        <taxon>Caerostris</taxon>
    </lineage>
</organism>
<dbReference type="AlphaFoldDB" id="A0AAV4SD75"/>
<proteinExistence type="predicted"/>
<keyword evidence="4" id="KW-1185">Reference proteome</keyword>
<feature type="transmembrane region" description="Helical" evidence="2">
    <location>
        <begin position="81"/>
        <end position="107"/>
    </location>
</feature>
<keyword evidence="2" id="KW-1133">Transmembrane helix</keyword>
<sequence>MKRRLKKEKKKKKKEKRELFHLFCPIKPKVPDLFFRLRWGKNLLYARLDAIFCRILDNNESGRQKEKEEQKKEKKKETRRILSDFSSSSFFFIWSSQCSIFTLKILYVMSVNPHVVWQSELL</sequence>
<reference evidence="3 4" key="1">
    <citation type="submission" date="2021-06" db="EMBL/GenBank/DDBJ databases">
        <title>Caerostris extrusa draft genome.</title>
        <authorList>
            <person name="Kono N."/>
            <person name="Arakawa K."/>
        </authorList>
    </citation>
    <scope>NUCLEOTIDE SEQUENCE [LARGE SCALE GENOMIC DNA]</scope>
</reference>
<gene>
    <name evidence="3" type="ORF">CEXT_304931</name>
</gene>